<keyword evidence="6" id="KW-0411">Iron-sulfur</keyword>
<dbReference type="SUPFAM" id="SSF54862">
    <property type="entry name" value="4Fe-4S ferredoxins"/>
    <property type="match status" value="1"/>
</dbReference>
<dbReference type="InterPro" id="IPR032879">
    <property type="entry name" value="FixG_C"/>
</dbReference>
<dbReference type="PANTHER" id="PTHR30176:SF3">
    <property type="entry name" value="FERREDOXIN-TYPE PROTEIN NAPH"/>
    <property type="match status" value="1"/>
</dbReference>
<evidence type="ECO:0000313" key="9">
    <source>
        <dbReference type="EMBL" id="CAD7288385.1"/>
    </source>
</evidence>
<keyword evidence="4" id="KW-0249">Electron transport</keyword>
<feature type="transmembrane region" description="Helical" evidence="7">
    <location>
        <begin position="300"/>
        <end position="319"/>
    </location>
</feature>
<evidence type="ECO:0000256" key="6">
    <source>
        <dbReference type="ARBA" id="ARBA00023014"/>
    </source>
</evidence>
<accession>A0ABM8Q682</accession>
<dbReference type="RefSeq" id="WP_229932783.1">
    <property type="nucleotide sequence ID" value="NZ_CAJHOF010000007.1"/>
</dbReference>
<gene>
    <name evidence="9" type="ORF">LMG7974_00983</name>
</gene>
<reference evidence="9 10" key="1">
    <citation type="submission" date="2020-11" db="EMBL/GenBank/DDBJ databases">
        <authorList>
            <person name="Peeters C."/>
        </authorList>
    </citation>
    <scope>NUCLEOTIDE SEQUENCE [LARGE SCALE GENOMIC DNA]</scope>
    <source>
        <strain evidence="9 10">LMG 7974</strain>
    </source>
</reference>
<evidence type="ECO:0000256" key="2">
    <source>
        <dbReference type="ARBA" id="ARBA00022485"/>
    </source>
</evidence>
<dbReference type="PANTHER" id="PTHR30176">
    <property type="entry name" value="FERREDOXIN-TYPE PROTEIN NAPH"/>
    <property type="match status" value="1"/>
</dbReference>
<proteinExistence type="predicted"/>
<keyword evidence="7" id="KW-0472">Membrane</keyword>
<dbReference type="Pfam" id="PF12801">
    <property type="entry name" value="Fer4_5"/>
    <property type="match status" value="1"/>
</dbReference>
<dbReference type="Pfam" id="PF11614">
    <property type="entry name" value="FixG_C"/>
    <property type="match status" value="1"/>
</dbReference>
<evidence type="ECO:0000256" key="4">
    <source>
        <dbReference type="ARBA" id="ARBA00022982"/>
    </source>
</evidence>
<dbReference type="NCBIfam" id="TIGR02745">
    <property type="entry name" value="ccoG_rdxA_fixG"/>
    <property type="match status" value="1"/>
</dbReference>
<feature type="transmembrane region" description="Helical" evidence="7">
    <location>
        <begin position="116"/>
        <end position="139"/>
    </location>
</feature>
<dbReference type="Gene3D" id="2.60.40.10">
    <property type="entry name" value="Immunoglobulins"/>
    <property type="match status" value="1"/>
</dbReference>
<dbReference type="InterPro" id="IPR017900">
    <property type="entry name" value="4Fe4S_Fe_S_CS"/>
</dbReference>
<feature type="transmembrane region" description="Helical" evidence="7">
    <location>
        <begin position="53"/>
        <end position="78"/>
    </location>
</feature>
<dbReference type="InterPro" id="IPR013783">
    <property type="entry name" value="Ig-like_fold"/>
</dbReference>
<feature type="transmembrane region" description="Helical" evidence="7">
    <location>
        <begin position="7"/>
        <end position="25"/>
    </location>
</feature>
<dbReference type="PROSITE" id="PS00198">
    <property type="entry name" value="4FE4S_FER_1"/>
    <property type="match status" value="1"/>
</dbReference>
<keyword evidence="2" id="KW-0004">4Fe-4S</keyword>
<keyword evidence="5" id="KW-0408">Iron</keyword>
<dbReference type="InterPro" id="IPR014116">
    <property type="entry name" value="Cyt_c_oxidase_cbb3_FixG"/>
</dbReference>
<evidence type="ECO:0000256" key="1">
    <source>
        <dbReference type="ARBA" id="ARBA00022448"/>
    </source>
</evidence>
<evidence type="ECO:0000259" key="8">
    <source>
        <dbReference type="PROSITE" id="PS51379"/>
    </source>
</evidence>
<evidence type="ECO:0000256" key="3">
    <source>
        <dbReference type="ARBA" id="ARBA00022723"/>
    </source>
</evidence>
<dbReference type="PROSITE" id="PS51379">
    <property type="entry name" value="4FE4S_FER_2"/>
    <property type="match status" value="1"/>
</dbReference>
<dbReference type="InterPro" id="IPR051684">
    <property type="entry name" value="Electron_Trans/Redox"/>
</dbReference>
<dbReference type="InterPro" id="IPR017896">
    <property type="entry name" value="4Fe4S_Fe-S-bd"/>
</dbReference>
<dbReference type="Proteomes" id="UP000789803">
    <property type="component" value="Unassembled WGS sequence"/>
</dbReference>
<comment type="caution">
    <text evidence="9">The sequence shown here is derived from an EMBL/GenBank/DDBJ whole genome shotgun (WGS) entry which is preliminary data.</text>
</comment>
<evidence type="ECO:0000313" key="10">
    <source>
        <dbReference type="Proteomes" id="UP000789803"/>
    </source>
</evidence>
<keyword evidence="3" id="KW-0479">Metal-binding</keyword>
<keyword evidence="7" id="KW-1133">Transmembrane helix</keyword>
<sequence>MFVARRYISFFIITCIAITLPFLRINDTHLFLLSFDKLELHLFFTRFDMQELYLMPFVFIILFLFIFFITTLGGRIWCGWACPQTLFRVVYRDLLCTKILGIYKSTKNKQTSGENVFLKLVSIIIWTAISALIASNFMWYFIPPEDFFNYIKNPAEHKLLIGILTFITTWLVFDIVYLKEKFCVYICPYARIQSTMFDTDTIQVIYDEKRGGKIYNANEKLPRHKPSSDALCTNCEACVKICPTHIDIRKGMQLDCINCLDCVDACTQVMAKFNQPPLISWTSNKALITNTKVKYARFRTIAYCIVLFIAISALFLMSGKKEHMLLNINRTTQLYSVTKSNEVENYYVFLFQNTDKKEHSYYFEVLDSNISIVSPTTPIVIKPGAKQRVVVTLKSHSLNLNDTKDTPINIKVNAFATDEKEKINVKRDTIFIYPKKL</sequence>
<dbReference type="EMBL" id="CAJHOF010000007">
    <property type="protein sequence ID" value="CAD7288385.1"/>
    <property type="molecule type" value="Genomic_DNA"/>
</dbReference>
<organism evidence="9 10">
    <name type="scientific">Campylobacter majalis</name>
    <dbReference type="NCBI Taxonomy" id="2790656"/>
    <lineage>
        <taxon>Bacteria</taxon>
        <taxon>Pseudomonadati</taxon>
        <taxon>Campylobacterota</taxon>
        <taxon>Epsilonproteobacteria</taxon>
        <taxon>Campylobacterales</taxon>
        <taxon>Campylobacteraceae</taxon>
        <taxon>Campylobacter</taxon>
    </lineage>
</organism>
<name>A0ABM8Q682_9BACT</name>
<feature type="domain" description="4Fe-4S ferredoxin-type" evidence="8">
    <location>
        <begin position="224"/>
        <end position="251"/>
    </location>
</feature>
<feature type="transmembrane region" description="Helical" evidence="7">
    <location>
        <begin position="159"/>
        <end position="178"/>
    </location>
</feature>
<keyword evidence="7" id="KW-0812">Transmembrane</keyword>
<evidence type="ECO:0000256" key="7">
    <source>
        <dbReference type="SAM" id="Phobius"/>
    </source>
</evidence>
<dbReference type="Pfam" id="PF13746">
    <property type="entry name" value="Fer4_18"/>
    <property type="match status" value="1"/>
</dbReference>
<keyword evidence="1" id="KW-0813">Transport</keyword>
<keyword evidence="10" id="KW-1185">Reference proteome</keyword>
<protein>
    <recommendedName>
        <fullName evidence="8">4Fe-4S ferredoxin-type domain-containing protein</fullName>
    </recommendedName>
</protein>
<evidence type="ECO:0000256" key="5">
    <source>
        <dbReference type="ARBA" id="ARBA00023004"/>
    </source>
</evidence>